<dbReference type="eggNOG" id="COG2335">
    <property type="taxonomic scope" value="Bacteria"/>
</dbReference>
<dbReference type="SUPFAM" id="SSF82153">
    <property type="entry name" value="FAS1 domain"/>
    <property type="match status" value="1"/>
</dbReference>
<dbReference type="OrthoDB" id="1119934at2"/>
<dbReference type="PANTHER" id="PTHR10900">
    <property type="entry name" value="PERIOSTIN-RELATED"/>
    <property type="match status" value="1"/>
</dbReference>
<protein>
    <recommendedName>
        <fullName evidence="3">FAS1 domain-containing protein</fullName>
    </recommendedName>
</protein>
<feature type="domain" description="FAS1" evidence="3">
    <location>
        <begin position="62"/>
        <end position="199"/>
    </location>
</feature>
<evidence type="ECO:0000313" key="5">
    <source>
        <dbReference type="Proteomes" id="UP000011058"/>
    </source>
</evidence>
<dbReference type="Gene3D" id="2.30.180.10">
    <property type="entry name" value="FAS1 domain"/>
    <property type="match status" value="1"/>
</dbReference>
<sequence>MKKQLTHVALLAIATLVGTATYAQTTNTMPQRPSSTGSVPSTPMSESVNMPSSSGMSSKALTTDLAGSLAAAADFSTLQTALQAAGLDQNAKEPGPYTVFAPSNAAFAKLPAGALQSLTQPANKAKLQRLLAYHVVSGNVMASDLKDGQKIKTVAGGTLTVRKQGNSVMLTDGSGGSAMVTTADIQATNGTVHAIDSVLMPAN</sequence>
<evidence type="ECO:0000313" key="4">
    <source>
        <dbReference type="EMBL" id="CCG99014.1"/>
    </source>
</evidence>
<dbReference type="PANTHER" id="PTHR10900:SF77">
    <property type="entry name" value="FI19380P1"/>
    <property type="match status" value="1"/>
</dbReference>
<dbReference type="EMBL" id="HE796683">
    <property type="protein sequence ID" value="CCG99014.1"/>
    <property type="molecule type" value="Genomic_DNA"/>
</dbReference>
<dbReference type="InterPro" id="IPR000782">
    <property type="entry name" value="FAS1_domain"/>
</dbReference>
<feature type="compositionally biased region" description="Polar residues" evidence="1">
    <location>
        <begin position="26"/>
        <end position="43"/>
    </location>
</feature>
<dbReference type="KEGG" id="fae:FAES_1003"/>
<dbReference type="Pfam" id="PF02469">
    <property type="entry name" value="Fasciclin"/>
    <property type="match status" value="1"/>
</dbReference>
<dbReference type="SMART" id="SM00554">
    <property type="entry name" value="FAS1"/>
    <property type="match status" value="1"/>
</dbReference>
<evidence type="ECO:0000259" key="3">
    <source>
        <dbReference type="PROSITE" id="PS50213"/>
    </source>
</evidence>
<feature type="compositionally biased region" description="Low complexity" evidence="1">
    <location>
        <begin position="44"/>
        <end position="58"/>
    </location>
</feature>
<proteinExistence type="predicted"/>
<dbReference type="STRING" id="1166018.FAES_1003"/>
<dbReference type="Proteomes" id="UP000011058">
    <property type="component" value="Chromosome"/>
</dbReference>
<name>I0K4G1_9BACT</name>
<dbReference type="FunFam" id="2.30.180.10:FF:000014">
    <property type="entry name" value="Stabilin 1"/>
    <property type="match status" value="1"/>
</dbReference>
<gene>
    <name evidence="4" type="ORF">FAES_1003</name>
</gene>
<keyword evidence="5" id="KW-1185">Reference proteome</keyword>
<feature type="region of interest" description="Disordered" evidence="1">
    <location>
        <begin position="26"/>
        <end position="59"/>
    </location>
</feature>
<reference evidence="4 5" key="1">
    <citation type="journal article" date="2012" name="J. Bacteriol.">
        <title>Genome Sequence of Fibrella aestuarina BUZ 2T, a Filamentous Marine Bacterium.</title>
        <authorList>
            <person name="Filippini M."/>
            <person name="Qi W."/>
            <person name="Blom J."/>
            <person name="Goesmann A."/>
            <person name="Smits T.H."/>
            <person name="Bagheri H.C."/>
        </authorList>
    </citation>
    <scope>NUCLEOTIDE SEQUENCE [LARGE SCALE GENOMIC DNA]</scope>
    <source>
        <strain evidence="5">BUZ 2T</strain>
    </source>
</reference>
<dbReference type="PROSITE" id="PS50213">
    <property type="entry name" value="FAS1"/>
    <property type="match status" value="1"/>
</dbReference>
<evidence type="ECO:0000256" key="2">
    <source>
        <dbReference type="SAM" id="SignalP"/>
    </source>
</evidence>
<dbReference type="InterPro" id="IPR050904">
    <property type="entry name" value="Adhesion/Biosynth-related"/>
</dbReference>
<dbReference type="AlphaFoldDB" id="I0K4G1"/>
<dbReference type="InterPro" id="IPR036378">
    <property type="entry name" value="FAS1_dom_sf"/>
</dbReference>
<evidence type="ECO:0000256" key="1">
    <source>
        <dbReference type="SAM" id="MobiDB-lite"/>
    </source>
</evidence>
<dbReference type="RefSeq" id="WP_015330114.1">
    <property type="nucleotide sequence ID" value="NC_020054.1"/>
</dbReference>
<accession>I0K4G1</accession>
<keyword evidence="2" id="KW-0732">Signal</keyword>
<organism evidence="4 5">
    <name type="scientific">Fibrella aestuarina BUZ 2</name>
    <dbReference type="NCBI Taxonomy" id="1166018"/>
    <lineage>
        <taxon>Bacteria</taxon>
        <taxon>Pseudomonadati</taxon>
        <taxon>Bacteroidota</taxon>
        <taxon>Cytophagia</taxon>
        <taxon>Cytophagales</taxon>
        <taxon>Spirosomataceae</taxon>
        <taxon>Fibrella</taxon>
    </lineage>
</organism>
<feature type="chain" id="PRO_5003631073" description="FAS1 domain-containing protein" evidence="2">
    <location>
        <begin position="24"/>
        <end position="203"/>
    </location>
</feature>
<dbReference type="HOGENOM" id="CLU_031281_4_0_10"/>
<feature type="signal peptide" evidence="2">
    <location>
        <begin position="1"/>
        <end position="23"/>
    </location>
</feature>